<feature type="domain" description="Translation initiation factor 3 N-terminal" evidence="9">
    <location>
        <begin position="18"/>
        <end position="85"/>
    </location>
</feature>
<dbReference type="Gene3D" id="3.30.110.10">
    <property type="entry name" value="Translation initiation factor 3 (IF-3), C-terminal domain"/>
    <property type="match status" value="1"/>
</dbReference>
<protein>
    <recommendedName>
        <fullName evidence="4 5">Translation initiation factor IF-3</fullName>
    </recommendedName>
</protein>
<feature type="region of interest" description="Disordered" evidence="7">
    <location>
        <begin position="183"/>
        <end position="231"/>
    </location>
</feature>
<reference evidence="10 11" key="1">
    <citation type="journal article" date="2015" name="Microbiome">
        <title>Genomic resolution of linkages in carbon, nitrogen, and sulfur cycling among widespread estuary sediment bacteria.</title>
        <authorList>
            <person name="Baker B.J."/>
            <person name="Lazar C.S."/>
            <person name="Teske A.P."/>
            <person name="Dick G.J."/>
        </authorList>
    </citation>
    <scope>NUCLEOTIDE SEQUENCE [LARGE SCALE GENOMIC DNA]</scope>
    <source>
        <strain evidence="10">DG_26</strain>
    </source>
</reference>
<dbReference type="EMBL" id="LIZT01000044">
    <property type="protein sequence ID" value="KPJ49743.1"/>
    <property type="molecule type" value="Genomic_DNA"/>
</dbReference>
<feature type="compositionally biased region" description="Basic and acidic residues" evidence="7">
    <location>
        <begin position="195"/>
        <end position="208"/>
    </location>
</feature>
<evidence type="ECO:0000313" key="10">
    <source>
        <dbReference type="EMBL" id="KPJ49743.1"/>
    </source>
</evidence>
<dbReference type="Proteomes" id="UP000051124">
    <property type="component" value="Unassembled WGS sequence"/>
</dbReference>
<evidence type="ECO:0000259" key="8">
    <source>
        <dbReference type="Pfam" id="PF00707"/>
    </source>
</evidence>
<dbReference type="HAMAP" id="MF_00080">
    <property type="entry name" value="IF_3"/>
    <property type="match status" value="1"/>
</dbReference>
<dbReference type="AlphaFoldDB" id="A0A0S7WI07"/>
<dbReference type="SUPFAM" id="SSF55200">
    <property type="entry name" value="Translation initiation factor IF3, C-terminal domain"/>
    <property type="match status" value="1"/>
</dbReference>
<accession>A0A0S7WI07</accession>
<sequence>MKKKYTPWGGRKKERYRVNKRIRASKVRLIGVDGKQIGVMPTFQALTMAGEHDLDLVEIVADSSVPVCKIMDYGKFLYEQSKKEKLAKKHQHAFHVKEIKLRPKIDDHDFLVKLKHARKFLDSGHKVKFILKFRGREITHPDRGEHVLGRVISQLSDLSKLEQPIRLMGKLMTIVLAPTHKPRKEEYAQAQDTQRSGEEIPQDRRREPEEEQSMQEPSAYEEEAEEEEDIA</sequence>
<dbReference type="Gene3D" id="3.10.20.80">
    <property type="entry name" value="Translation initiation factor 3 (IF-3), N-terminal domain"/>
    <property type="match status" value="1"/>
</dbReference>
<evidence type="ECO:0000256" key="7">
    <source>
        <dbReference type="SAM" id="MobiDB-lite"/>
    </source>
</evidence>
<dbReference type="GO" id="GO:0016020">
    <property type="term" value="C:membrane"/>
    <property type="evidence" value="ECO:0007669"/>
    <property type="project" value="TreeGrafter"/>
</dbReference>
<comment type="subunit">
    <text evidence="4 6">Monomer.</text>
</comment>
<dbReference type="InterPro" id="IPR019814">
    <property type="entry name" value="Translation_initiation_fac_3_N"/>
</dbReference>
<evidence type="ECO:0000259" key="9">
    <source>
        <dbReference type="Pfam" id="PF05198"/>
    </source>
</evidence>
<evidence type="ECO:0000256" key="4">
    <source>
        <dbReference type="HAMAP-Rule" id="MF_00080"/>
    </source>
</evidence>
<feature type="domain" description="Translation initiation factor 3 C-terminal" evidence="8">
    <location>
        <begin position="95"/>
        <end position="178"/>
    </location>
</feature>
<evidence type="ECO:0000256" key="5">
    <source>
        <dbReference type="NCBIfam" id="TIGR00168"/>
    </source>
</evidence>
<dbReference type="GO" id="GO:0003743">
    <property type="term" value="F:translation initiation factor activity"/>
    <property type="evidence" value="ECO:0007669"/>
    <property type="project" value="UniProtKB-UniRule"/>
</dbReference>
<comment type="subcellular location">
    <subcellularLocation>
        <location evidence="4 6">Cytoplasm</location>
    </subcellularLocation>
</comment>
<evidence type="ECO:0000256" key="6">
    <source>
        <dbReference type="RuleBase" id="RU000646"/>
    </source>
</evidence>
<dbReference type="FunFam" id="3.10.20.80:FF:000001">
    <property type="entry name" value="Translation initiation factor IF-3"/>
    <property type="match status" value="1"/>
</dbReference>
<gene>
    <name evidence="4" type="primary">infC</name>
    <name evidence="10" type="ORF">AMJ40_04840</name>
</gene>
<dbReference type="GO" id="GO:0032790">
    <property type="term" value="P:ribosome disassembly"/>
    <property type="evidence" value="ECO:0007669"/>
    <property type="project" value="TreeGrafter"/>
</dbReference>
<name>A0A0S7WI07_UNCT6</name>
<proteinExistence type="inferred from homology"/>
<dbReference type="FunFam" id="3.30.110.10:FF:000001">
    <property type="entry name" value="Translation initiation factor IF-3"/>
    <property type="match status" value="1"/>
</dbReference>
<dbReference type="Pfam" id="PF00707">
    <property type="entry name" value="IF3_C"/>
    <property type="match status" value="1"/>
</dbReference>
<dbReference type="PROSITE" id="PS00938">
    <property type="entry name" value="IF3"/>
    <property type="match status" value="1"/>
</dbReference>
<dbReference type="NCBIfam" id="TIGR00168">
    <property type="entry name" value="infC"/>
    <property type="match status" value="1"/>
</dbReference>
<dbReference type="GO" id="GO:0005829">
    <property type="term" value="C:cytosol"/>
    <property type="evidence" value="ECO:0007669"/>
    <property type="project" value="TreeGrafter"/>
</dbReference>
<dbReference type="SUPFAM" id="SSF54364">
    <property type="entry name" value="Translation initiation factor IF3, N-terminal domain"/>
    <property type="match status" value="1"/>
</dbReference>
<keyword evidence="4" id="KW-0963">Cytoplasm</keyword>
<keyword evidence="2 4" id="KW-0396">Initiation factor</keyword>
<dbReference type="Pfam" id="PF05198">
    <property type="entry name" value="IF3_N"/>
    <property type="match status" value="1"/>
</dbReference>
<dbReference type="InterPro" id="IPR001288">
    <property type="entry name" value="Translation_initiation_fac_3"/>
</dbReference>
<dbReference type="InterPro" id="IPR036788">
    <property type="entry name" value="T_IF-3_C_sf"/>
</dbReference>
<comment type="similarity">
    <text evidence="1 4 6">Belongs to the IF-3 family.</text>
</comment>
<comment type="caution">
    <text evidence="10">The sequence shown here is derived from an EMBL/GenBank/DDBJ whole genome shotgun (WGS) entry which is preliminary data.</text>
</comment>
<dbReference type="InterPro" id="IPR019813">
    <property type="entry name" value="Translation_initiation_fac3_CS"/>
</dbReference>
<dbReference type="PANTHER" id="PTHR10938:SF0">
    <property type="entry name" value="TRANSLATION INITIATION FACTOR IF-3, MITOCHONDRIAL"/>
    <property type="match status" value="1"/>
</dbReference>
<dbReference type="InterPro" id="IPR036787">
    <property type="entry name" value="T_IF-3_N_sf"/>
</dbReference>
<feature type="compositionally biased region" description="Acidic residues" evidence="7">
    <location>
        <begin position="209"/>
        <end position="231"/>
    </location>
</feature>
<dbReference type="InterPro" id="IPR019815">
    <property type="entry name" value="Translation_initiation_fac_3_C"/>
</dbReference>
<dbReference type="PANTHER" id="PTHR10938">
    <property type="entry name" value="TRANSLATION INITIATION FACTOR IF-3"/>
    <property type="match status" value="1"/>
</dbReference>
<dbReference type="PATRIC" id="fig|1703771.3.peg.1663"/>
<evidence type="ECO:0000256" key="2">
    <source>
        <dbReference type="ARBA" id="ARBA00022540"/>
    </source>
</evidence>
<dbReference type="GO" id="GO:0043022">
    <property type="term" value="F:ribosome binding"/>
    <property type="evidence" value="ECO:0007669"/>
    <property type="project" value="UniProtKB-ARBA"/>
</dbReference>
<keyword evidence="3 4" id="KW-0648">Protein biosynthesis</keyword>
<evidence type="ECO:0000256" key="1">
    <source>
        <dbReference type="ARBA" id="ARBA00005439"/>
    </source>
</evidence>
<comment type="function">
    <text evidence="4 6">IF-3 binds to the 30S ribosomal subunit and shifts the equilibrium between 70S ribosomes and their 50S and 30S subunits in favor of the free subunits, thus enhancing the availability of 30S subunits on which protein synthesis initiation begins.</text>
</comment>
<evidence type="ECO:0000313" key="11">
    <source>
        <dbReference type="Proteomes" id="UP000051124"/>
    </source>
</evidence>
<evidence type="ECO:0000256" key="3">
    <source>
        <dbReference type="ARBA" id="ARBA00022917"/>
    </source>
</evidence>
<organism evidence="10 11">
    <name type="scientific">candidate division TA06 bacterium DG_26</name>
    <dbReference type="NCBI Taxonomy" id="1703771"/>
    <lineage>
        <taxon>Bacteria</taxon>
        <taxon>Bacteria division TA06</taxon>
    </lineage>
</organism>